<evidence type="ECO:0000313" key="1">
    <source>
        <dbReference type="EMBL" id="KAI6785480.1"/>
    </source>
</evidence>
<protein>
    <submittedName>
        <fullName evidence="1">Uncharacterized protein</fullName>
    </submittedName>
</protein>
<evidence type="ECO:0000313" key="2">
    <source>
        <dbReference type="Proteomes" id="UP001055219"/>
    </source>
</evidence>
<keyword evidence="2" id="KW-1185">Reference proteome</keyword>
<dbReference type="RefSeq" id="XP_051366336.1">
    <property type="nucleotide sequence ID" value="XM_051510796.1"/>
</dbReference>
<accession>A0A9Q0BI59</accession>
<comment type="caution">
    <text evidence="1">The sequence shown here is derived from an EMBL/GenBank/DDBJ whole genome shotgun (WGS) entry which is preliminary data.</text>
</comment>
<reference evidence="1" key="1">
    <citation type="journal article" date="2021" name="J Fungi (Basel)">
        <title>Genomic and Metabolomic Analyses of the Marine Fungus Emericellopsis cladophorae: Insights into Saltwater Adaptability Mechanisms and Its Biosynthetic Potential.</title>
        <authorList>
            <person name="Goncalves M.F.M."/>
            <person name="Hilario S."/>
            <person name="Van de Peer Y."/>
            <person name="Esteves A.C."/>
            <person name="Alves A."/>
        </authorList>
    </citation>
    <scope>NUCLEOTIDE SEQUENCE</scope>
    <source>
        <strain evidence="1">MUM 19.33</strain>
    </source>
</reference>
<organism evidence="1 2">
    <name type="scientific">Emericellopsis cladophorae</name>
    <dbReference type="NCBI Taxonomy" id="2686198"/>
    <lineage>
        <taxon>Eukaryota</taxon>
        <taxon>Fungi</taxon>
        <taxon>Dikarya</taxon>
        <taxon>Ascomycota</taxon>
        <taxon>Pezizomycotina</taxon>
        <taxon>Sordariomycetes</taxon>
        <taxon>Hypocreomycetidae</taxon>
        <taxon>Hypocreales</taxon>
        <taxon>Bionectriaceae</taxon>
        <taxon>Emericellopsis</taxon>
    </lineage>
</organism>
<proteinExistence type="predicted"/>
<dbReference type="GeneID" id="75833599"/>
<name>A0A9Q0BI59_9HYPO</name>
<sequence>MRVTAPEQVHNEASKPVQHPAHVVIEAGPHEQSILHDRPFEASLATLPDNISRRVLLNYVPETCPTTQVLQAVRSNVGLVDVFRCPQLLGQPDDAHFDTVAINFYDPDDARLYVAHCRQYPAFLEGADQVAYQLHVQDLPRCPREALAQSVERMVDEGYTRT</sequence>
<reference evidence="1" key="2">
    <citation type="submission" date="2022-07" db="EMBL/GenBank/DDBJ databases">
        <authorList>
            <person name="Goncalves M.F.M."/>
            <person name="Hilario S."/>
            <person name="Van De Peer Y."/>
            <person name="Esteves A.C."/>
            <person name="Alves A."/>
        </authorList>
    </citation>
    <scope>NUCLEOTIDE SEQUENCE</scope>
    <source>
        <strain evidence="1">MUM 19.33</strain>
    </source>
</reference>
<dbReference type="EMBL" id="JAGIXG020000002">
    <property type="protein sequence ID" value="KAI6785480.1"/>
    <property type="molecule type" value="Genomic_DNA"/>
</dbReference>
<gene>
    <name evidence="1" type="ORF">J7T54_007123</name>
</gene>
<dbReference type="Proteomes" id="UP001055219">
    <property type="component" value="Unassembled WGS sequence"/>
</dbReference>
<dbReference type="AlphaFoldDB" id="A0A9Q0BI59"/>